<dbReference type="Proteomes" id="UP000000639">
    <property type="component" value="Chromosome"/>
</dbReference>
<dbReference type="GO" id="GO:0000166">
    <property type="term" value="F:nucleotide binding"/>
    <property type="evidence" value="ECO:0007669"/>
    <property type="project" value="InterPro"/>
</dbReference>
<reference evidence="4 5" key="1">
    <citation type="submission" date="2007-01" db="EMBL/GenBank/DDBJ databases">
        <title>Complete sequence of Psychromonas ingrahamii 37.</title>
        <authorList>
            <consortium name="US DOE Joint Genome Institute"/>
            <person name="Copeland A."/>
            <person name="Lucas S."/>
            <person name="Lapidus A."/>
            <person name="Barry K."/>
            <person name="Detter J.C."/>
            <person name="Glavina del Rio T."/>
            <person name="Hammon N."/>
            <person name="Israni S."/>
            <person name="Dalin E."/>
            <person name="Tice H."/>
            <person name="Pitluck S."/>
            <person name="Thompson L.S."/>
            <person name="Brettin T."/>
            <person name="Bruce D."/>
            <person name="Han C."/>
            <person name="Tapia R."/>
            <person name="Schmutz J."/>
            <person name="Larimer F."/>
            <person name="Land M."/>
            <person name="Hauser L."/>
            <person name="Kyrpides N."/>
            <person name="Ivanova N."/>
            <person name="Staley J."/>
            <person name="Richardson P."/>
        </authorList>
    </citation>
    <scope>NUCLEOTIDE SEQUENCE [LARGE SCALE GENOMIC DNA]</scope>
    <source>
        <strain evidence="4 5">37</strain>
    </source>
</reference>
<dbReference type="PANTHER" id="PTHR43054:SF1">
    <property type="entry name" value="SCYLLO-INOSITOL 2-DEHYDROGENASE (NADP(+)) IOLU"/>
    <property type="match status" value="1"/>
</dbReference>
<organism evidence="4 5">
    <name type="scientific">Psychromonas ingrahamii (strain DSM 17664 / CCUG 51855 / 37)</name>
    <dbReference type="NCBI Taxonomy" id="357804"/>
    <lineage>
        <taxon>Bacteria</taxon>
        <taxon>Pseudomonadati</taxon>
        <taxon>Pseudomonadota</taxon>
        <taxon>Gammaproteobacteria</taxon>
        <taxon>Alteromonadales</taxon>
        <taxon>Psychromonadaceae</taxon>
        <taxon>Psychromonas</taxon>
    </lineage>
</organism>
<evidence type="ECO:0000259" key="2">
    <source>
        <dbReference type="Pfam" id="PF01408"/>
    </source>
</evidence>
<sequence>MINFAVIGSNWITEKFINGTLVNNDLNLTAVYSRTLKTAQNFAGKFNVQQCFDDLQALSQCDDIDAVYIASPNALHFEHALLMLEKGKHVICEKPLASNIQEVDALYQAATANNVILFEAYKTAYLPNFAQIKNNLSKIGKLRKAHINYCQYSSRYQKYLNGENPNTFNPYFSNGSIMDIGYYCVAFTIALFGKPQHIQADAVLLNSGVDGCGAVLLNYGDFSVTIDHSKISRSDLLSEIQGEQGNLLIKQVSECTEVTLITDIVTDLTQDQHENSMSYEASFFAQQIKQGKMDLQSVERSKITSAVITEIRRLTGVKFPADNQ</sequence>
<dbReference type="OrthoDB" id="9774191at2"/>
<dbReference type="Gene3D" id="3.30.360.10">
    <property type="entry name" value="Dihydrodipicolinate Reductase, domain 2"/>
    <property type="match status" value="1"/>
</dbReference>
<dbReference type="HOGENOM" id="CLU_023194_7_0_6"/>
<dbReference type="Pfam" id="PF22725">
    <property type="entry name" value="GFO_IDH_MocA_C3"/>
    <property type="match status" value="1"/>
</dbReference>
<feature type="domain" description="GFO/IDH/MocA-like oxidoreductase" evidence="3">
    <location>
        <begin position="138"/>
        <end position="247"/>
    </location>
</feature>
<evidence type="ECO:0000259" key="3">
    <source>
        <dbReference type="Pfam" id="PF22725"/>
    </source>
</evidence>
<dbReference type="InterPro" id="IPR036291">
    <property type="entry name" value="NAD(P)-bd_dom_sf"/>
</dbReference>
<proteinExistence type="predicted"/>
<dbReference type="eggNOG" id="COG0673">
    <property type="taxonomic scope" value="Bacteria"/>
</dbReference>
<dbReference type="EMBL" id="CP000510">
    <property type="protein sequence ID" value="ABM03586.1"/>
    <property type="molecule type" value="Genomic_DNA"/>
</dbReference>
<dbReference type="SUPFAM" id="SSF55347">
    <property type="entry name" value="Glyceraldehyde-3-phosphate dehydrogenase-like, C-terminal domain"/>
    <property type="match status" value="1"/>
</dbReference>
<dbReference type="InterPro" id="IPR055170">
    <property type="entry name" value="GFO_IDH_MocA-like_dom"/>
</dbReference>
<dbReference type="Pfam" id="PF01408">
    <property type="entry name" value="GFO_IDH_MocA"/>
    <property type="match status" value="1"/>
</dbReference>
<dbReference type="KEGG" id="pin:Ping_1809"/>
<accession>A1SVS1</accession>
<keyword evidence="5" id="KW-1185">Reference proteome</keyword>
<evidence type="ECO:0000313" key="4">
    <source>
        <dbReference type="EMBL" id="ABM03586.1"/>
    </source>
</evidence>
<dbReference type="SUPFAM" id="SSF51735">
    <property type="entry name" value="NAD(P)-binding Rossmann-fold domains"/>
    <property type="match status" value="1"/>
</dbReference>
<dbReference type="RefSeq" id="WP_011770146.1">
    <property type="nucleotide sequence ID" value="NC_008709.1"/>
</dbReference>
<gene>
    <name evidence="4" type="ordered locus">Ping_1809</name>
</gene>
<dbReference type="PANTHER" id="PTHR43054">
    <property type="match status" value="1"/>
</dbReference>
<protein>
    <submittedName>
        <fullName evidence="4">Oxidoreductase domain protein</fullName>
    </submittedName>
</protein>
<evidence type="ECO:0000313" key="5">
    <source>
        <dbReference type="Proteomes" id="UP000000639"/>
    </source>
</evidence>
<dbReference type="STRING" id="357804.Ping_1809"/>
<name>A1SVS1_PSYIN</name>
<dbReference type="AlphaFoldDB" id="A1SVS1"/>
<dbReference type="Gene3D" id="3.40.50.720">
    <property type="entry name" value="NAD(P)-binding Rossmann-like Domain"/>
    <property type="match status" value="1"/>
</dbReference>
<keyword evidence="1" id="KW-0732">Signal</keyword>
<evidence type="ECO:0000256" key="1">
    <source>
        <dbReference type="ARBA" id="ARBA00022729"/>
    </source>
</evidence>
<dbReference type="InterPro" id="IPR000683">
    <property type="entry name" value="Gfo/Idh/MocA-like_OxRdtase_N"/>
</dbReference>
<feature type="domain" description="Gfo/Idh/MocA-like oxidoreductase N-terminal" evidence="2">
    <location>
        <begin position="2"/>
        <end position="120"/>
    </location>
</feature>